<feature type="signal peptide" evidence="2">
    <location>
        <begin position="1"/>
        <end position="20"/>
    </location>
</feature>
<evidence type="ECO:0000259" key="3">
    <source>
        <dbReference type="PROSITE" id="PS51688"/>
    </source>
</evidence>
<dbReference type="InterPro" id="IPR030392">
    <property type="entry name" value="S74_ICA"/>
</dbReference>
<dbReference type="RefSeq" id="WP_123126002.1">
    <property type="nucleotide sequence ID" value="NZ_RJJD01000003.1"/>
</dbReference>
<sequence>MKKLLLPFLFLFMIGWSTNAQNTAPFWSLAGNNNAGTAKLGTTNGVHLRLYTNNNERMRLTAQGLVGIGTANPTARLQINSAASQDPLRILVNNSTKLLGHRNGGLSVGLSTTPPANGLFVQGKVNIGTTIFSPVNKLQVVNDSSLGVGIYTSGQASGLWAEASQTFGTAVFGSGRTGVEGRGAQEIGSFGVVGESGFIGVVGNGDLYGVMGISEQGNGVAGFSDNSYGGWFLSTSGNGLYASTEEGQYAAVFEGDIFLSNSFAASDGNLKKNVQPIGSALTLLNKLKPVQYEFREDGKYALLRLPEGSHYGLVAQDVEKAFPDLVKEAPLYLKETSNGSKRLAADGKINKNIQGEEIPKESITLKGVNYTELIPLLIKAMQEQQQTMEEQQKTISLLSERVAQLEASPRKGNQNSSGANISDIRLEQNHPNPVDQTTTFRYRIPPGALAQIHVYEANSGKLLKTVPALTEGKVQMNTSDLPAGNYIYTLTVNGKMAGSKHMMVTR</sequence>
<dbReference type="Pfam" id="PF13884">
    <property type="entry name" value="Peptidase_S74"/>
    <property type="match status" value="1"/>
</dbReference>
<feature type="chain" id="PRO_5018127378" evidence="2">
    <location>
        <begin position="21"/>
        <end position="506"/>
    </location>
</feature>
<evidence type="ECO:0000313" key="4">
    <source>
        <dbReference type="EMBL" id="RNI28944.1"/>
    </source>
</evidence>
<evidence type="ECO:0000256" key="1">
    <source>
        <dbReference type="SAM" id="Coils"/>
    </source>
</evidence>
<dbReference type="InterPro" id="IPR026444">
    <property type="entry name" value="Secre_tail"/>
</dbReference>
<accession>A0A3M9MTT8</accession>
<dbReference type="NCBIfam" id="TIGR04183">
    <property type="entry name" value="Por_Secre_tail"/>
    <property type="match status" value="1"/>
</dbReference>
<keyword evidence="2" id="KW-0732">Signal</keyword>
<dbReference type="AlphaFoldDB" id="A0A3M9MTT8"/>
<dbReference type="Proteomes" id="UP000272117">
    <property type="component" value="Unassembled WGS sequence"/>
</dbReference>
<proteinExistence type="predicted"/>
<dbReference type="OrthoDB" id="9807669at2"/>
<gene>
    <name evidence="4" type="ORF">EFB08_05785</name>
</gene>
<feature type="coiled-coil region" evidence="1">
    <location>
        <begin position="381"/>
        <end position="408"/>
    </location>
</feature>
<protein>
    <submittedName>
        <fullName evidence="4">T9SS C-terminal target domain-containing protein</fullName>
    </submittedName>
</protein>
<reference evidence="4 5" key="1">
    <citation type="submission" date="2018-11" db="EMBL/GenBank/DDBJ databases">
        <title>Rufibacter latericius sp. nov., isolated from water in Baiyang Lake.</title>
        <authorList>
            <person name="Yang Y."/>
        </authorList>
    </citation>
    <scope>NUCLEOTIDE SEQUENCE [LARGE SCALE GENOMIC DNA]</scope>
    <source>
        <strain evidence="4 5">R-22-1c-1</strain>
    </source>
</reference>
<keyword evidence="1" id="KW-0175">Coiled coil</keyword>
<evidence type="ECO:0000256" key="2">
    <source>
        <dbReference type="SAM" id="SignalP"/>
    </source>
</evidence>
<comment type="caution">
    <text evidence="4">The sequence shown here is derived from an EMBL/GenBank/DDBJ whole genome shotgun (WGS) entry which is preliminary data.</text>
</comment>
<keyword evidence="5" id="KW-1185">Reference proteome</keyword>
<feature type="domain" description="Peptidase S74" evidence="3">
    <location>
        <begin position="266"/>
        <end position="395"/>
    </location>
</feature>
<dbReference type="EMBL" id="RJJD01000003">
    <property type="protein sequence ID" value="RNI28944.1"/>
    <property type="molecule type" value="Genomic_DNA"/>
</dbReference>
<dbReference type="PROSITE" id="PS51688">
    <property type="entry name" value="ICA"/>
    <property type="match status" value="1"/>
</dbReference>
<name>A0A3M9MTT8_9BACT</name>
<evidence type="ECO:0000313" key="5">
    <source>
        <dbReference type="Proteomes" id="UP000272117"/>
    </source>
</evidence>
<organism evidence="4 5">
    <name type="scientific">Rufibacter latericius</name>
    <dbReference type="NCBI Taxonomy" id="2487040"/>
    <lineage>
        <taxon>Bacteria</taxon>
        <taxon>Pseudomonadati</taxon>
        <taxon>Bacteroidota</taxon>
        <taxon>Cytophagia</taxon>
        <taxon>Cytophagales</taxon>
        <taxon>Hymenobacteraceae</taxon>
        <taxon>Rufibacter</taxon>
    </lineage>
</organism>